<protein>
    <recommendedName>
        <fullName evidence="4">DUF962 domain-containing protein</fullName>
    </recommendedName>
</protein>
<gene>
    <name evidence="2" type="ORF">CcCBS67573_g09422</name>
</gene>
<dbReference type="GO" id="GO:0016020">
    <property type="term" value="C:membrane"/>
    <property type="evidence" value="ECO:0007669"/>
    <property type="project" value="GOC"/>
</dbReference>
<organism evidence="2 3">
    <name type="scientific">Chytriomyces confervae</name>
    <dbReference type="NCBI Taxonomy" id="246404"/>
    <lineage>
        <taxon>Eukaryota</taxon>
        <taxon>Fungi</taxon>
        <taxon>Fungi incertae sedis</taxon>
        <taxon>Chytridiomycota</taxon>
        <taxon>Chytridiomycota incertae sedis</taxon>
        <taxon>Chytridiomycetes</taxon>
        <taxon>Chytridiales</taxon>
        <taxon>Chytriomycetaceae</taxon>
        <taxon>Chytriomyces</taxon>
    </lineage>
</organism>
<evidence type="ECO:0000256" key="1">
    <source>
        <dbReference type="SAM" id="Phobius"/>
    </source>
</evidence>
<keyword evidence="1" id="KW-1133">Transmembrane helix</keyword>
<dbReference type="InterPro" id="IPR009305">
    <property type="entry name" value="Mpo1-like"/>
</dbReference>
<dbReference type="PANTHER" id="PTHR28026:SF9">
    <property type="entry name" value="2-HYDROXY-PALMITIC ACID DIOXYGENASE MPO1"/>
    <property type="match status" value="1"/>
</dbReference>
<feature type="transmembrane region" description="Helical" evidence="1">
    <location>
        <begin position="94"/>
        <end position="113"/>
    </location>
</feature>
<sequence>MLQAGLFDFKRQYCQYAEYHNDKTNQAIHSVFVPTLLFTAYAMVATYNPSVMWAVAAGYSTYYTILQPVIGGSAGVLVMLGAAGAHAFALNGEAWLGVNPFTVALGVHAFSWIAQFYGHGVHERRAPALLDNLLQAVVLAPFFVWSHTLFDLGFMPKLHKELQDETDKRVAAFKAKK</sequence>
<comment type="caution">
    <text evidence="2">The sequence shown here is derived from an EMBL/GenBank/DDBJ whole genome shotgun (WGS) entry which is preliminary data.</text>
</comment>
<evidence type="ECO:0008006" key="4">
    <source>
        <dbReference type="Google" id="ProtNLM"/>
    </source>
</evidence>
<feature type="transmembrane region" description="Helical" evidence="1">
    <location>
        <begin position="31"/>
        <end position="56"/>
    </location>
</feature>
<dbReference type="EMBL" id="QEAP01000829">
    <property type="protein sequence ID" value="TPX55836.1"/>
    <property type="molecule type" value="Genomic_DNA"/>
</dbReference>
<dbReference type="Proteomes" id="UP000320333">
    <property type="component" value="Unassembled WGS sequence"/>
</dbReference>
<dbReference type="AlphaFoldDB" id="A0A507DWD6"/>
<feature type="transmembrane region" description="Helical" evidence="1">
    <location>
        <begin position="62"/>
        <end position="82"/>
    </location>
</feature>
<dbReference type="PANTHER" id="PTHR28026">
    <property type="entry name" value="DUF962 DOMAIN PROTEIN (AFU_ORTHOLOGUE AFUA_8G05310)"/>
    <property type="match status" value="1"/>
</dbReference>
<dbReference type="OrthoDB" id="2124888at2759"/>
<dbReference type="Pfam" id="PF06127">
    <property type="entry name" value="Mpo1-like"/>
    <property type="match status" value="1"/>
</dbReference>
<keyword evidence="1" id="KW-0472">Membrane</keyword>
<name>A0A507DWD6_9FUNG</name>
<keyword evidence="3" id="KW-1185">Reference proteome</keyword>
<proteinExistence type="predicted"/>
<reference evidence="2 3" key="1">
    <citation type="journal article" date="2019" name="Sci. Rep.">
        <title>Comparative genomics of chytrid fungi reveal insights into the obligate biotrophic and pathogenic lifestyle of Synchytrium endobioticum.</title>
        <authorList>
            <person name="van de Vossenberg B.T.L.H."/>
            <person name="Warris S."/>
            <person name="Nguyen H.D.T."/>
            <person name="van Gent-Pelzer M.P.E."/>
            <person name="Joly D.L."/>
            <person name="van de Geest H.C."/>
            <person name="Bonants P.J.M."/>
            <person name="Smith D.S."/>
            <person name="Levesque C.A."/>
            <person name="van der Lee T.A.J."/>
        </authorList>
    </citation>
    <scope>NUCLEOTIDE SEQUENCE [LARGE SCALE GENOMIC DNA]</scope>
    <source>
        <strain evidence="2 3">CBS 675.73</strain>
    </source>
</reference>
<evidence type="ECO:0000313" key="2">
    <source>
        <dbReference type="EMBL" id="TPX55836.1"/>
    </source>
</evidence>
<feature type="transmembrane region" description="Helical" evidence="1">
    <location>
        <begin position="133"/>
        <end position="154"/>
    </location>
</feature>
<accession>A0A507DWD6</accession>
<dbReference type="GO" id="GO:0046521">
    <property type="term" value="P:sphingoid catabolic process"/>
    <property type="evidence" value="ECO:0007669"/>
    <property type="project" value="TreeGrafter"/>
</dbReference>
<evidence type="ECO:0000313" key="3">
    <source>
        <dbReference type="Proteomes" id="UP000320333"/>
    </source>
</evidence>
<keyword evidence="1" id="KW-0812">Transmembrane</keyword>
<dbReference type="GO" id="GO:0005783">
    <property type="term" value="C:endoplasmic reticulum"/>
    <property type="evidence" value="ECO:0007669"/>
    <property type="project" value="TreeGrafter"/>
</dbReference>